<dbReference type="Pfam" id="PF08596">
    <property type="entry name" value="Lgl_C"/>
    <property type="match status" value="1"/>
</dbReference>
<evidence type="ECO:0000256" key="3">
    <source>
        <dbReference type="SAM" id="MobiDB-lite"/>
    </source>
</evidence>
<dbReference type="GO" id="GO:0005886">
    <property type="term" value="C:plasma membrane"/>
    <property type="evidence" value="ECO:0007669"/>
    <property type="project" value="TreeGrafter"/>
</dbReference>
<gene>
    <name evidence="5" type="ORF">BDP27DRAFT_1415824</name>
</gene>
<comment type="caution">
    <text evidence="5">The sequence shown here is derived from an EMBL/GenBank/DDBJ whole genome shotgun (WGS) entry which is preliminary data.</text>
</comment>
<keyword evidence="6" id="KW-1185">Reference proteome</keyword>
<feature type="region of interest" description="Disordered" evidence="3">
    <location>
        <begin position="976"/>
        <end position="1000"/>
    </location>
</feature>
<dbReference type="GO" id="GO:0006887">
    <property type="term" value="P:exocytosis"/>
    <property type="evidence" value="ECO:0007669"/>
    <property type="project" value="UniProtKB-KW"/>
</dbReference>
<dbReference type="PANTHER" id="PTHR10241:SF25">
    <property type="entry name" value="TOMOSYN, ISOFORM C"/>
    <property type="match status" value="1"/>
</dbReference>
<proteinExistence type="inferred from homology"/>
<dbReference type="GO" id="GO:0005096">
    <property type="term" value="F:GTPase activator activity"/>
    <property type="evidence" value="ECO:0007669"/>
    <property type="project" value="TreeGrafter"/>
</dbReference>
<dbReference type="InterPro" id="IPR036322">
    <property type="entry name" value="WD40_repeat_dom_sf"/>
</dbReference>
<dbReference type="GO" id="GO:0005737">
    <property type="term" value="C:cytoplasm"/>
    <property type="evidence" value="ECO:0007669"/>
    <property type="project" value="TreeGrafter"/>
</dbReference>
<evidence type="ECO:0000313" key="5">
    <source>
        <dbReference type="EMBL" id="KAF9074911.1"/>
    </source>
</evidence>
<dbReference type="InterPro" id="IPR001680">
    <property type="entry name" value="WD40_rpt"/>
</dbReference>
<reference evidence="5" key="1">
    <citation type="submission" date="2020-11" db="EMBL/GenBank/DDBJ databases">
        <authorList>
            <consortium name="DOE Joint Genome Institute"/>
            <person name="Ahrendt S."/>
            <person name="Riley R."/>
            <person name="Andreopoulos W."/>
            <person name="Labutti K."/>
            <person name="Pangilinan J."/>
            <person name="Ruiz-Duenas F.J."/>
            <person name="Barrasa J.M."/>
            <person name="Sanchez-Garcia M."/>
            <person name="Camarero S."/>
            <person name="Miyauchi S."/>
            <person name="Serrano A."/>
            <person name="Linde D."/>
            <person name="Babiker R."/>
            <person name="Drula E."/>
            <person name="Ayuso-Fernandez I."/>
            <person name="Pacheco R."/>
            <person name="Padilla G."/>
            <person name="Ferreira P."/>
            <person name="Barriuso J."/>
            <person name="Kellner H."/>
            <person name="Castanera R."/>
            <person name="Alfaro M."/>
            <person name="Ramirez L."/>
            <person name="Pisabarro A.G."/>
            <person name="Kuo A."/>
            <person name="Tritt A."/>
            <person name="Lipzen A."/>
            <person name="He G."/>
            <person name="Yan M."/>
            <person name="Ng V."/>
            <person name="Cullen D."/>
            <person name="Martin F."/>
            <person name="Rosso M.-N."/>
            <person name="Henrissat B."/>
            <person name="Hibbett D."/>
            <person name="Martinez A.T."/>
            <person name="Grigoriev I.V."/>
        </authorList>
    </citation>
    <scope>NUCLEOTIDE SEQUENCE</scope>
    <source>
        <strain evidence="5">AH 40177</strain>
    </source>
</reference>
<keyword evidence="2" id="KW-0268">Exocytosis</keyword>
<dbReference type="OrthoDB" id="19944at2759"/>
<evidence type="ECO:0000313" key="6">
    <source>
        <dbReference type="Proteomes" id="UP000772434"/>
    </source>
</evidence>
<dbReference type="SUPFAM" id="SSF50978">
    <property type="entry name" value="WD40 repeat-like"/>
    <property type="match status" value="2"/>
</dbReference>
<dbReference type="CDD" id="cd15873">
    <property type="entry name" value="R-SNARE_STXBP5_6"/>
    <property type="match status" value="1"/>
</dbReference>
<dbReference type="EMBL" id="JADNRY010000011">
    <property type="protein sequence ID" value="KAF9074911.1"/>
    <property type="molecule type" value="Genomic_DNA"/>
</dbReference>
<dbReference type="Gene3D" id="2.130.10.10">
    <property type="entry name" value="YVTN repeat-like/Quinoprotein amine dehydrogenase"/>
    <property type="match status" value="1"/>
</dbReference>
<comment type="similarity">
    <text evidence="1">Belongs to the WD repeat L(2)GL family.</text>
</comment>
<organism evidence="5 6">
    <name type="scientific">Rhodocollybia butyracea</name>
    <dbReference type="NCBI Taxonomy" id="206335"/>
    <lineage>
        <taxon>Eukaryota</taxon>
        <taxon>Fungi</taxon>
        <taxon>Dikarya</taxon>
        <taxon>Basidiomycota</taxon>
        <taxon>Agaricomycotina</taxon>
        <taxon>Agaricomycetes</taxon>
        <taxon>Agaricomycetidae</taxon>
        <taxon>Agaricales</taxon>
        <taxon>Marasmiineae</taxon>
        <taxon>Omphalotaceae</taxon>
        <taxon>Rhodocollybia</taxon>
    </lineage>
</organism>
<dbReference type="GO" id="GO:0045159">
    <property type="term" value="F:myosin II binding"/>
    <property type="evidence" value="ECO:0007669"/>
    <property type="project" value="TreeGrafter"/>
</dbReference>
<dbReference type="Proteomes" id="UP000772434">
    <property type="component" value="Unassembled WGS sequence"/>
</dbReference>
<dbReference type="GO" id="GO:0019905">
    <property type="term" value="F:syntaxin binding"/>
    <property type="evidence" value="ECO:0007669"/>
    <property type="project" value="TreeGrafter"/>
</dbReference>
<dbReference type="AlphaFoldDB" id="A0A9P5UD87"/>
<protein>
    <submittedName>
        <fullName evidence="5">WD40 containing snare-dependent exocytosis protein</fullName>
    </submittedName>
</protein>
<name>A0A9P5UD87_9AGAR</name>
<dbReference type="InterPro" id="IPR013905">
    <property type="entry name" value="Lgl_C_dom"/>
</dbReference>
<dbReference type="InterPro" id="IPR015943">
    <property type="entry name" value="WD40/YVTN_repeat-like_dom_sf"/>
</dbReference>
<evidence type="ECO:0000259" key="4">
    <source>
        <dbReference type="Pfam" id="PF08596"/>
    </source>
</evidence>
<sequence>MFSKHDHFLDLSLELREEQDWAPGVLRAFDIASKVTALAYEPIAGLLAVGTPGSIELLGQPGVSCKIPLPDLHGVKIIHISASTFKLVCLDDQSTLYIWDLSTYGLPKLLTSARYNQLSDHITISFAHLKAFITLQTGEIRTYDLECLRKSSYSMPNMWKLYEQKMAASGMPEVTTPTSGIAIDTLVHPRDLNLLFVVYGGGIVLCDLTQRNTIRTYELIYPPGAPGGAGYESKDILTTRRPEAMCMAIHPAGHFFAVGYADGSIAFWAVEDEDQPLLVRTLDDVDVQVIDALQLEAHLAEGSKSATPFEREPIFKLSWCFFPNSSDPRGGETALVILGGLGPGDSPGINVYWLPAFNPAEIPPTQPSSLHPLIKTSMRSSVEPLNSYFYGIDGTVQDYILIPRESPHFAGAYDPVSILVIKESIAGTRVIEAYQFPPPSFVYEDPLSAGSAQRDTLDDLTHTLQSLQLSNEPFRTQLPGYLSNGSSGLLGGTVCIVDKDEYSSLIQSTKDDNHGLPLNAGFAWLDPVEHFQPQRISITWYADLSVRMWDSSALLLHKFRPNPIDCEFPNPLSHLSIDVNAVLTAASVAPKMQDQNPTIQFVEMASESLECAVVLSTGMVVVYQLSSSPNHLPPSEELPDPELLSLKHLASMDSKFSLYVALSPSTSKVSACALADIGFLAVSYTDGSLYVVDMRGPKVILRVTKPKSRHSIHMGSDIDIVSSLLWTISPLEKDERLALRLIAGHSSGTLKVFTFGRSVDSSWNLTGEPMKSDSPVQPLQIFVIDSKRGSRCTANRSKLLACMDNSGASPVLLVIAGIKGARCNVNLTGERVGKVEWSHRMGKVLNVQIVQKLSSYALVAFTENHEACAYSLPNLEFMQNLALPPLSYMPVACDEVGDFFAWTRDPETGLIRQVTYGTLFNSRRVDMLPAIDFLSTKPVIPIQPQPVSLGPTSMISSWFRFGQSMTGTQIDTLLGGPDRPVPVQQARPTPATGGSGRDASHIVKQAAATQSSLYDRLTSALEERGEMLGDLEDRFNSLESGSRSMVDQAKKLAAEQSAKSWFKFGS</sequence>
<evidence type="ECO:0000256" key="2">
    <source>
        <dbReference type="ARBA" id="ARBA00022483"/>
    </source>
</evidence>
<evidence type="ECO:0000256" key="1">
    <source>
        <dbReference type="ARBA" id="ARBA00008070"/>
    </source>
</evidence>
<dbReference type="GO" id="GO:0006893">
    <property type="term" value="P:Golgi to plasma membrane transport"/>
    <property type="evidence" value="ECO:0007669"/>
    <property type="project" value="TreeGrafter"/>
</dbReference>
<feature type="domain" description="Lethal giant larvae (Lgl)-like C-terminal" evidence="4">
    <location>
        <begin position="599"/>
        <end position="981"/>
    </location>
</feature>
<dbReference type="PANTHER" id="PTHR10241">
    <property type="entry name" value="LETHAL 2 GIANT LARVAE PROTEIN"/>
    <property type="match status" value="1"/>
</dbReference>
<dbReference type="SMART" id="SM00320">
    <property type="entry name" value="WD40"/>
    <property type="match status" value="3"/>
</dbReference>
<accession>A0A9P5UD87</accession>